<evidence type="ECO:0000256" key="5">
    <source>
        <dbReference type="ARBA" id="ARBA00023136"/>
    </source>
</evidence>
<dbReference type="OrthoDB" id="3730291at2"/>
<dbReference type="PANTHER" id="PTHR34857">
    <property type="entry name" value="SLL0384 PROTEIN"/>
    <property type="match status" value="1"/>
</dbReference>
<dbReference type="AlphaFoldDB" id="W7CTH7"/>
<comment type="subcellular location">
    <subcellularLocation>
        <location evidence="1">Membrane</location>
        <topology evidence="1">Multi-pass membrane protein</topology>
    </subcellularLocation>
</comment>
<feature type="transmembrane region" description="Helical" evidence="6">
    <location>
        <begin position="77"/>
        <end position="99"/>
    </location>
</feature>
<sequence>MLKIHPLTRIIMLAMAIIMSFVANELLPIIIFSVFLLLYLLIQGFGKTVVYLAVIFGLLYCINAWGEKSDLPESISVFLIFPYFALRLMPIYMAALPLLKQTSPADLLQLFERIRFSRRVSLPVVVCLRYTPTLLNEFTTIRQYVKQRLVGRPFWTKWEYLMVPFLFRSIKISEELAISATLRGIELTNKRTNATALTFRWYDYLFSIGAVIIGVSLEVGL</sequence>
<gene>
    <name evidence="7" type="ORF">BCAMP_08185</name>
</gene>
<keyword evidence="2" id="KW-1003">Cell membrane</keyword>
<organism evidence="7 8">
    <name type="scientific">Brochothrix campestris FSL F6-1037</name>
    <dbReference type="NCBI Taxonomy" id="1265861"/>
    <lineage>
        <taxon>Bacteria</taxon>
        <taxon>Bacillati</taxon>
        <taxon>Bacillota</taxon>
        <taxon>Bacilli</taxon>
        <taxon>Bacillales</taxon>
        <taxon>Listeriaceae</taxon>
        <taxon>Brochothrix</taxon>
    </lineage>
</organism>
<dbReference type="RefSeq" id="WP_035314851.1">
    <property type="nucleotide sequence ID" value="NZ_AODH01000031.1"/>
</dbReference>
<dbReference type="InterPro" id="IPR051611">
    <property type="entry name" value="ECF_transporter_component"/>
</dbReference>
<dbReference type="EMBL" id="AODH01000031">
    <property type="protein sequence ID" value="EUJ39116.1"/>
    <property type="molecule type" value="Genomic_DNA"/>
</dbReference>
<protein>
    <submittedName>
        <fullName evidence="7">Cobalt transport protein</fullName>
    </submittedName>
</protein>
<evidence type="ECO:0000313" key="7">
    <source>
        <dbReference type="EMBL" id="EUJ39116.1"/>
    </source>
</evidence>
<accession>W7CTH7</accession>
<keyword evidence="8" id="KW-1185">Reference proteome</keyword>
<dbReference type="Proteomes" id="UP000019243">
    <property type="component" value="Unassembled WGS sequence"/>
</dbReference>
<dbReference type="GO" id="GO:0005886">
    <property type="term" value="C:plasma membrane"/>
    <property type="evidence" value="ECO:0007669"/>
    <property type="project" value="UniProtKB-ARBA"/>
</dbReference>
<proteinExistence type="predicted"/>
<keyword evidence="3 6" id="KW-0812">Transmembrane</keyword>
<name>W7CTH7_9LIST</name>
<evidence type="ECO:0000256" key="4">
    <source>
        <dbReference type="ARBA" id="ARBA00022989"/>
    </source>
</evidence>
<feature type="transmembrane region" description="Helical" evidence="6">
    <location>
        <begin position="48"/>
        <end position="65"/>
    </location>
</feature>
<comment type="caution">
    <text evidence="7">The sequence shown here is derived from an EMBL/GenBank/DDBJ whole genome shotgun (WGS) entry which is preliminary data.</text>
</comment>
<feature type="transmembrane region" description="Helical" evidence="6">
    <location>
        <begin position="12"/>
        <end position="42"/>
    </location>
</feature>
<keyword evidence="5 6" id="KW-0472">Membrane</keyword>
<dbReference type="InterPro" id="IPR003339">
    <property type="entry name" value="ABC/ECF_trnsptr_transmembrane"/>
</dbReference>
<feature type="transmembrane region" description="Helical" evidence="6">
    <location>
        <begin position="201"/>
        <end position="220"/>
    </location>
</feature>
<evidence type="ECO:0000256" key="2">
    <source>
        <dbReference type="ARBA" id="ARBA00022475"/>
    </source>
</evidence>
<keyword evidence="4 6" id="KW-1133">Transmembrane helix</keyword>
<reference evidence="7 8" key="1">
    <citation type="submission" date="2012-12" db="EMBL/GenBank/DDBJ databases">
        <title>Novel taxa of Listeriaceae from agricultural environments in the United States.</title>
        <authorList>
            <person name="den Bakker H.C."/>
            <person name="Allred A."/>
            <person name="Warchocki S."/>
            <person name="Wright E.M."/>
            <person name="Burrell A."/>
            <person name="Nightingale K.K."/>
            <person name="Kephart D."/>
            <person name="Wiedmann M."/>
        </authorList>
    </citation>
    <scope>NUCLEOTIDE SEQUENCE [LARGE SCALE GENOMIC DNA]</scope>
    <source>
        <strain evidence="7 8">FSL F6-1037</strain>
    </source>
</reference>
<evidence type="ECO:0000256" key="1">
    <source>
        <dbReference type="ARBA" id="ARBA00004141"/>
    </source>
</evidence>
<dbReference type="STRING" id="1265861.BCAMP_08185"/>
<evidence type="ECO:0000256" key="6">
    <source>
        <dbReference type="SAM" id="Phobius"/>
    </source>
</evidence>
<dbReference type="CDD" id="cd16914">
    <property type="entry name" value="EcfT"/>
    <property type="match status" value="1"/>
</dbReference>
<evidence type="ECO:0000313" key="8">
    <source>
        <dbReference type="Proteomes" id="UP000019243"/>
    </source>
</evidence>
<evidence type="ECO:0000256" key="3">
    <source>
        <dbReference type="ARBA" id="ARBA00022692"/>
    </source>
</evidence>
<dbReference type="Pfam" id="PF02361">
    <property type="entry name" value="CbiQ"/>
    <property type="match status" value="1"/>
</dbReference>
<dbReference type="PANTHER" id="PTHR34857:SF2">
    <property type="entry name" value="SLL0384 PROTEIN"/>
    <property type="match status" value="1"/>
</dbReference>